<dbReference type="CDD" id="cd03216">
    <property type="entry name" value="ABC_Carb_Monos_I"/>
    <property type="match status" value="1"/>
</dbReference>
<organism evidence="12 13">
    <name type="scientific">Hungatella hathewayi WAL-18680</name>
    <dbReference type="NCBI Taxonomy" id="742737"/>
    <lineage>
        <taxon>Bacteria</taxon>
        <taxon>Bacillati</taxon>
        <taxon>Bacillota</taxon>
        <taxon>Clostridia</taxon>
        <taxon>Lachnospirales</taxon>
        <taxon>Lachnospiraceae</taxon>
        <taxon>Hungatella</taxon>
    </lineage>
</organism>
<name>G5IHK5_9FIRM</name>
<keyword evidence="8" id="KW-0067">ATP-binding</keyword>
<dbReference type="GO" id="GO:0016887">
    <property type="term" value="F:ATP hydrolysis activity"/>
    <property type="evidence" value="ECO:0007669"/>
    <property type="project" value="InterPro"/>
</dbReference>
<evidence type="ECO:0000256" key="8">
    <source>
        <dbReference type="ARBA" id="ARBA00022840"/>
    </source>
</evidence>
<dbReference type="FunFam" id="3.40.50.300:FF:000127">
    <property type="entry name" value="Ribose import ATP-binding protein RbsA"/>
    <property type="match status" value="1"/>
</dbReference>
<evidence type="ECO:0000256" key="5">
    <source>
        <dbReference type="ARBA" id="ARBA00022597"/>
    </source>
</evidence>
<evidence type="ECO:0000313" key="13">
    <source>
        <dbReference type="Proteomes" id="UP000005384"/>
    </source>
</evidence>
<evidence type="ECO:0000256" key="10">
    <source>
        <dbReference type="ARBA" id="ARBA00023136"/>
    </source>
</evidence>
<dbReference type="Proteomes" id="UP000005384">
    <property type="component" value="Unassembled WGS sequence"/>
</dbReference>
<feature type="domain" description="ABC transporter" evidence="11">
    <location>
        <begin position="6"/>
        <end position="241"/>
    </location>
</feature>
<comment type="subcellular location">
    <subcellularLocation>
        <location evidence="2">Cell inner membrane</location>
    </subcellularLocation>
    <subcellularLocation>
        <location evidence="1">Cell membrane</location>
        <topology evidence="1">Peripheral membrane protein</topology>
    </subcellularLocation>
</comment>
<dbReference type="Gene3D" id="3.40.50.300">
    <property type="entry name" value="P-loop containing nucleotide triphosphate hydrolases"/>
    <property type="match status" value="2"/>
</dbReference>
<evidence type="ECO:0000256" key="6">
    <source>
        <dbReference type="ARBA" id="ARBA00022737"/>
    </source>
</evidence>
<evidence type="ECO:0000256" key="2">
    <source>
        <dbReference type="ARBA" id="ARBA00004533"/>
    </source>
</evidence>
<accession>G5IHK5</accession>
<proteinExistence type="predicted"/>
<dbReference type="RefSeq" id="WP_006780959.1">
    <property type="nucleotide sequence ID" value="NZ_CP040506.1"/>
</dbReference>
<comment type="caution">
    <text evidence="12">The sequence shown here is derived from an EMBL/GenBank/DDBJ whole genome shotgun (WGS) entry which is preliminary data.</text>
</comment>
<evidence type="ECO:0000256" key="3">
    <source>
        <dbReference type="ARBA" id="ARBA00022448"/>
    </source>
</evidence>
<keyword evidence="9" id="KW-1278">Translocase</keyword>
<evidence type="ECO:0000256" key="4">
    <source>
        <dbReference type="ARBA" id="ARBA00022475"/>
    </source>
</evidence>
<dbReference type="PATRIC" id="fig|742737.3.peg.2981"/>
<dbReference type="AlphaFoldDB" id="G5IHK5"/>
<dbReference type="GO" id="GO:0015749">
    <property type="term" value="P:monosaccharide transmembrane transport"/>
    <property type="evidence" value="ECO:0007669"/>
    <property type="project" value="UniProtKB-ARBA"/>
</dbReference>
<protein>
    <recommendedName>
        <fullName evidence="11">ABC transporter domain-containing protein</fullName>
    </recommendedName>
</protein>
<keyword evidence="7" id="KW-0547">Nucleotide-binding</keyword>
<dbReference type="PANTHER" id="PTHR43790:SF3">
    <property type="entry name" value="D-ALLOSE IMPORT ATP-BINDING PROTEIN ALSA-RELATED"/>
    <property type="match status" value="1"/>
</dbReference>
<dbReference type="InterPro" id="IPR027417">
    <property type="entry name" value="P-loop_NTPase"/>
</dbReference>
<keyword evidence="3" id="KW-0813">Transport</keyword>
<dbReference type="HOGENOM" id="CLU_000604_92_3_9"/>
<dbReference type="CDD" id="cd03215">
    <property type="entry name" value="ABC_Carb_Monos_II"/>
    <property type="match status" value="1"/>
</dbReference>
<dbReference type="OrthoDB" id="9771863at2"/>
<dbReference type="GO" id="GO:0005524">
    <property type="term" value="F:ATP binding"/>
    <property type="evidence" value="ECO:0007669"/>
    <property type="project" value="UniProtKB-KW"/>
</dbReference>
<feature type="domain" description="ABC transporter" evidence="11">
    <location>
        <begin position="258"/>
        <end position="501"/>
    </location>
</feature>
<dbReference type="GO" id="GO:0005886">
    <property type="term" value="C:plasma membrane"/>
    <property type="evidence" value="ECO:0007669"/>
    <property type="project" value="UniProtKB-SubCell"/>
</dbReference>
<dbReference type="InterPro" id="IPR050107">
    <property type="entry name" value="ABC_carbohydrate_import_ATPase"/>
</dbReference>
<evidence type="ECO:0000256" key="7">
    <source>
        <dbReference type="ARBA" id="ARBA00022741"/>
    </source>
</evidence>
<evidence type="ECO:0000313" key="12">
    <source>
        <dbReference type="EMBL" id="EHI59052.1"/>
    </source>
</evidence>
<dbReference type="InterPro" id="IPR003593">
    <property type="entry name" value="AAA+_ATPase"/>
</dbReference>
<dbReference type="PROSITE" id="PS50893">
    <property type="entry name" value="ABC_TRANSPORTER_2"/>
    <property type="match status" value="2"/>
</dbReference>
<dbReference type="PROSITE" id="PS00211">
    <property type="entry name" value="ABC_TRANSPORTER_1"/>
    <property type="match status" value="1"/>
</dbReference>
<keyword evidence="4" id="KW-1003">Cell membrane</keyword>
<dbReference type="InterPro" id="IPR017871">
    <property type="entry name" value="ABC_transporter-like_CS"/>
</dbReference>
<keyword evidence="10" id="KW-0472">Membrane</keyword>
<sequence length="503" mass="56146">MDKVILKLQGIGKSFASVRVLSDISMEIKEGHVVTLMGENGAGKSTLCKIIAGNYHADSGTMEIDGQAFNDISIDKAREMGIRMVHQELLVLPKMTIMENIFVGNETSSHGFLDSREMREQTKALLDMVGLDFAPETRVSSLDIAARQLVEIARALRGNAKIIILDEPTSSLSDTEIRKLFDIVNNLKRQGVTFIFISHRMQEILEISDEVFVLKDGELVAELLADQTSEDEIVRLMVGRNYDDYYHRKRTCFGEEVLRVEHMSGIDSGGIRSAYTPEDISFSLHQGEILGLSGLVGAGRTELVRLIFGEDPQKKGGKLMVFGKEAHIRNSKEAMDLGMVWLTEDRKNEGLILKFSIRHNIALPNLKALCRHGLIRKGREKDMCQRFMKALNVKATGPDQNTMFLSGGNQQKVILAKWLAREPKIIIMDEPTRGIDVGAKAEIYKLMNELTAKGTAILLISSELPEIMGMSDRILVMHEGKVTGRIDREEFSEERIMAAAVGR</sequence>
<keyword evidence="5" id="KW-0762">Sugar transport</keyword>
<keyword evidence="13" id="KW-1185">Reference proteome</keyword>
<keyword evidence="6" id="KW-0677">Repeat</keyword>
<dbReference type="SUPFAM" id="SSF52540">
    <property type="entry name" value="P-loop containing nucleoside triphosphate hydrolases"/>
    <property type="match status" value="2"/>
</dbReference>
<gene>
    <name evidence="12" type="ORF">HMPREF9473_02983</name>
</gene>
<evidence type="ECO:0000259" key="11">
    <source>
        <dbReference type="PROSITE" id="PS50893"/>
    </source>
</evidence>
<reference evidence="12 13" key="1">
    <citation type="submission" date="2011-08" db="EMBL/GenBank/DDBJ databases">
        <title>The Genome Sequence of Clostridium hathewayi WAL-18680.</title>
        <authorList>
            <consortium name="The Broad Institute Genome Sequencing Platform"/>
            <person name="Earl A."/>
            <person name="Ward D."/>
            <person name="Feldgarden M."/>
            <person name="Gevers D."/>
            <person name="Finegold S.M."/>
            <person name="Summanen P.H."/>
            <person name="Molitoris D.R."/>
            <person name="Song M."/>
            <person name="Daigneault M."/>
            <person name="Allen-Vercoe E."/>
            <person name="Young S.K."/>
            <person name="Zeng Q."/>
            <person name="Gargeya S."/>
            <person name="Fitzgerald M."/>
            <person name="Haas B."/>
            <person name="Abouelleil A."/>
            <person name="Alvarado L."/>
            <person name="Arachchi H.M."/>
            <person name="Berlin A."/>
            <person name="Brown A."/>
            <person name="Chapman S.B."/>
            <person name="Chen Z."/>
            <person name="Dunbar C."/>
            <person name="Freedman E."/>
            <person name="Gearin G."/>
            <person name="Gellesch M."/>
            <person name="Goldberg J."/>
            <person name="Griggs A."/>
            <person name="Gujja S."/>
            <person name="Heiman D."/>
            <person name="Howarth C."/>
            <person name="Larson L."/>
            <person name="Lui A."/>
            <person name="MacDonald P.J.P."/>
            <person name="Montmayeur A."/>
            <person name="Murphy C."/>
            <person name="Neiman D."/>
            <person name="Pearson M."/>
            <person name="Priest M."/>
            <person name="Roberts A."/>
            <person name="Saif S."/>
            <person name="Shea T."/>
            <person name="Shenoy N."/>
            <person name="Sisk P."/>
            <person name="Stolte C."/>
            <person name="Sykes S."/>
            <person name="Wortman J."/>
            <person name="Nusbaum C."/>
            <person name="Birren B."/>
        </authorList>
    </citation>
    <scope>NUCLEOTIDE SEQUENCE [LARGE SCALE GENOMIC DNA]</scope>
    <source>
        <strain evidence="12 13">WAL-18680</strain>
    </source>
</reference>
<dbReference type="SMART" id="SM00382">
    <property type="entry name" value="AAA"/>
    <property type="match status" value="2"/>
</dbReference>
<dbReference type="InterPro" id="IPR003439">
    <property type="entry name" value="ABC_transporter-like_ATP-bd"/>
</dbReference>
<dbReference type="PANTHER" id="PTHR43790">
    <property type="entry name" value="CARBOHYDRATE TRANSPORT ATP-BINDING PROTEIN MG119-RELATED"/>
    <property type="match status" value="1"/>
</dbReference>
<dbReference type="FunFam" id="3.40.50.300:FF:000126">
    <property type="entry name" value="Galactose/methyl galactoside import ATP-binding protein MglA"/>
    <property type="match status" value="1"/>
</dbReference>
<evidence type="ECO:0000256" key="9">
    <source>
        <dbReference type="ARBA" id="ARBA00022967"/>
    </source>
</evidence>
<evidence type="ECO:0000256" key="1">
    <source>
        <dbReference type="ARBA" id="ARBA00004202"/>
    </source>
</evidence>
<dbReference type="Pfam" id="PF00005">
    <property type="entry name" value="ABC_tran"/>
    <property type="match status" value="2"/>
</dbReference>
<dbReference type="EMBL" id="ADLN01000078">
    <property type="protein sequence ID" value="EHI59052.1"/>
    <property type="molecule type" value="Genomic_DNA"/>
</dbReference>